<comment type="caution">
    <text evidence="10">The sequence shown here is derived from an EMBL/GenBank/DDBJ whole genome shotgun (WGS) entry which is preliminary data.</text>
</comment>
<dbReference type="FunCoup" id="A0A200QE22">
    <property type="interactions" value="234"/>
</dbReference>
<feature type="transmembrane region" description="Helical" evidence="8">
    <location>
        <begin position="148"/>
        <end position="169"/>
    </location>
</feature>
<name>A0A200QE22_MACCD</name>
<feature type="domain" description="Casparian strip membrane protein" evidence="9">
    <location>
        <begin position="7"/>
        <end position="118"/>
    </location>
</feature>
<dbReference type="EMBL" id="MVGT01002311">
    <property type="protein sequence ID" value="OVA08647.1"/>
    <property type="molecule type" value="Genomic_DNA"/>
</dbReference>
<reference evidence="10 11" key="1">
    <citation type="journal article" date="2017" name="Mol. Plant">
        <title>The Genome of Medicinal Plant Macleaya cordata Provides New Insights into Benzylisoquinoline Alkaloids Metabolism.</title>
        <authorList>
            <person name="Liu X."/>
            <person name="Liu Y."/>
            <person name="Huang P."/>
            <person name="Ma Y."/>
            <person name="Qing Z."/>
            <person name="Tang Q."/>
            <person name="Cao H."/>
            <person name="Cheng P."/>
            <person name="Zheng Y."/>
            <person name="Yuan Z."/>
            <person name="Zhou Y."/>
            <person name="Liu J."/>
            <person name="Tang Z."/>
            <person name="Zhuo Y."/>
            <person name="Zhang Y."/>
            <person name="Yu L."/>
            <person name="Huang J."/>
            <person name="Yang P."/>
            <person name="Peng Q."/>
            <person name="Zhang J."/>
            <person name="Jiang W."/>
            <person name="Zhang Z."/>
            <person name="Lin K."/>
            <person name="Ro D.K."/>
            <person name="Chen X."/>
            <person name="Xiong X."/>
            <person name="Shang Y."/>
            <person name="Huang S."/>
            <person name="Zeng J."/>
        </authorList>
    </citation>
    <scope>NUCLEOTIDE SEQUENCE [LARGE SCALE GENOMIC DNA]</scope>
    <source>
        <strain evidence="11">cv. BLH2017</strain>
        <tissue evidence="10">Root</tissue>
    </source>
</reference>
<comment type="similarity">
    <text evidence="2 8">Belongs to the Casparian strip membrane proteins (CASP) family.</text>
</comment>
<dbReference type="InterPro" id="IPR006702">
    <property type="entry name" value="CASP_dom"/>
</dbReference>
<evidence type="ECO:0000256" key="2">
    <source>
        <dbReference type="ARBA" id="ARBA00007651"/>
    </source>
</evidence>
<accession>A0A200QE22</accession>
<evidence type="ECO:0000256" key="1">
    <source>
        <dbReference type="ARBA" id="ARBA00004651"/>
    </source>
</evidence>
<dbReference type="AlphaFoldDB" id="A0A200QE22"/>
<keyword evidence="11" id="KW-1185">Reference proteome</keyword>
<keyword evidence="4 8" id="KW-1003">Cell membrane</keyword>
<evidence type="ECO:0000256" key="3">
    <source>
        <dbReference type="ARBA" id="ARBA00011489"/>
    </source>
</evidence>
<protein>
    <recommendedName>
        <fullName evidence="8">CASP-like protein</fullName>
    </recommendedName>
</protein>
<evidence type="ECO:0000256" key="5">
    <source>
        <dbReference type="ARBA" id="ARBA00022692"/>
    </source>
</evidence>
<keyword evidence="5 8" id="KW-0812">Transmembrane</keyword>
<gene>
    <name evidence="10" type="ORF">BVC80_1613g8</name>
</gene>
<dbReference type="InParanoid" id="A0A200QE22"/>
<evidence type="ECO:0000256" key="7">
    <source>
        <dbReference type="ARBA" id="ARBA00023136"/>
    </source>
</evidence>
<dbReference type="Pfam" id="PF04535">
    <property type="entry name" value="CASP_dom"/>
    <property type="match status" value="1"/>
</dbReference>
<comment type="subcellular location">
    <subcellularLocation>
        <location evidence="1 8">Cell membrane</location>
        <topology evidence="1 8">Multi-pass membrane protein</topology>
    </subcellularLocation>
</comment>
<dbReference type="PANTHER" id="PTHR33573">
    <property type="entry name" value="CASP-LIKE PROTEIN 4A4"/>
    <property type="match status" value="1"/>
</dbReference>
<evidence type="ECO:0000256" key="6">
    <source>
        <dbReference type="ARBA" id="ARBA00022989"/>
    </source>
</evidence>
<dbReference type="Proteomes" id="UP000195402">
    <property type="component" value="Unassembled WGS sequence"/>
</dbReference>
<feature type="transmembrane region" description="Helical" evidence="8">
    <location>
        <begin position="50"/>
        <end position="76"/>
    </location>
</feature>
<evidence type="ECO:0000313" key="10">
    <source>
        <dbReference type="EMBL" id="OVA08647.1"/>
    </source>
</evidence>
<sequence>MAISKSVLISILVLRILALGLLAGSIVVLATNNFTLSDGTKTSFKDIIAYRYVIATGLLGFLYILLQIPFALYHVCAEKRLIRNGCLPQFDFYGDKIISLLLATGVGVGFGVTFEFKKLVDQFFQNINVPGVDESKSKTEKFLDKGNLSTGLLFLGFLCVAVLSVLTSINRTATTSRGLFG</sequence>
<keyword evidence="7 8" id="KW-0472">Membrane</keyword>
<evidence type="ECO:0000256" key="4">
    <source>
        <dbReference type="ARBA" id="ARBA00022475"/>
    </source>
</evidence>
<dbReference type="PANTHER" id="PTHR33573:SF17">
    <property type="entry name" value="CASP-LIKE PROTEIN 4D1"/>
    <property type="match status" value="1"/>
</dbReference>
<evidence type="ECO:0000256" key="8">
    <source>
        <dbReference type="RuleBase" id="RU361233"/>
    </source>
</evidence>
<organism evidence="10 11">
    <name type="scientific">Macleaya cordata</name>
    <name type="common">Five-seeded plume-poppy</name>
    <name type="synonym">Bocconia cordata</name>
    <dbReference type="NCBI Taxonomy" id="56857"/>
    <lineage>
        <taxon>Eukaryota</taxon>
        <taxon>Viridiplantae</taxon>
        <taxon>Streptophyta</taxon>
        <taxon>Embryophyta</taxon>
        <taxon>Tracheophyta</taxon>
        <taxon>Spermatophyta</taxon>
        <taxon>Magnoliopsida</taxon>
        <taxon>Ranunculales</taxon>
        <taxon>Papaveraceae</taxon>
        <taxon>Papaveroideae</taxon>
        <taxon>Macleaya</taxon>
    </lineage>
</organism>
<comment type="subunit">
    <text evidence="3 8">Homodimer and heterodimers.</text>
</comment>
<dbReference type="OrthoDB" id="685197at2759"/>
<dbReference type="GO" id="GO:0005886">
    <property type="term" value="C:plasma membrane"/>
    <property type="evidence" value="ECO:0007669"/>
    <property type="project" value="UniProtKB-SubCell"/>
</dbReference>
<evidence type="ECO:0000313" key="11">
    <source>
        <dbReference type="Proteomes" id="UP000195402"/>
    </source>
</evidence>
<evidence type="ECO:0000259" key="9">
    <source>
        <dbReference type="Pfam" id="PF04535"/>
    </source>
</evidence>
<feature type="transmembrane region" description="Helical" evidence="8">
    <location>
        <begin position="7"/>
        <end position="30"/>
    </location>
</feature>
<dbReference type="OMA" id="IFFDRGH"/>
<feature type="transmembrane region" description="Helical" evidence="8">
    <location>
        <begin position="97"/>
        <end position="114"/>
    </location>
</feature>
<proteinExistence type="inferred from homology"/>
<keyword evidence="6 8" id="KW-1133">Transmembrane helix</keyword>